<evidence type="ECO:0000256" key="3">
    <source>
        <dbReference type="SAM" id="Phobius"/>
    </source>
</evidence>
<dbReference type="PANTHER" id="PTHR34295:SF1">
    <property type="entry name" value="BIOTIN TRANSPORTER BIOY"/>
    <property type="match status" value="1"/>
</dbReference>
<keyword evidence="3" id="KW-0812">Transmembrane</keyword>
<proteinExistence type="inferred from homology"/>
<keyword evidence="2" id="KW-1003">Cell membrane</keyword>
<evidence type="ECO:0000313" key="4">
    <source>
        <dbReference type="EMBL" id="SHI54825.1"/>
    </source>
</evidence>
<dbReference type="AlphaFoldDB" id="A0A1M6C197"/>
<feature type="transmembrane region" description="Helical" evidence="3">
    <location>
        <begin position="91"/>
        <end position="112"/>
    </location>
</feature>
<dbReference type="GO" id="GO:0015225">
    <property type="term" value="F:biotin transmembrane transporter activity"/>
    <property type="evidence" value="ECO:0007669"/>
    <property type="project" value="UniProtKB-UniRule"/>
</dbReference>
<protein>
    <recommendedName>
        <fullName evidence="2">Biotin transporter</fullName>
    </recommendedName>
</protein>
<evidence type="ECO:0000256" key="2">
    <source>
        <dbReference type="PIRNR" id="PIRNR016661"/>
    </source>
</evidence>
<name>A0A1M6C197_9FIRM</name>
<dbReference type="Pfam" id="PF02632">
    <property type="entry name" value="BioY"/>
    <property type="match status" value="1"/>
</dbReference>
<dbReference type="RefSeq" id="WP_051555365.1">
    <property type="nucleotide sequence ID" value="NZ_FQYW01000007.1"/>
</dbReference>
<dbReference type="OrthoDB" id="9803495at2"/>
<dbReference type="EMBL" id="FQYW01000007">
    <property type="protein sequence ID" value="SHI54825.1"/>
    <property type="molecule type" value="Genomic_DNA"/>
</dbReference>
<feature type="transmembrane region" description="Helical" evidence="3">
    <location>
        <begin position="40"/>
        <end position="59"/>
    </location>
</feature>
<comment type="similarity">
    <text evidence="1 2">Belongs to the BioY family.</text>
</comment>
<dbReference type="GO" id="GO:0005886">
    <property type="term" value="C:plasma membrane"/>
    <property type="evidence" value="ECO:0007669"/>
    <property type="project" value="UniProtKB-SubCell"/>
</dbReference>
<comment type="subcellular location">
    <subcellularLocation>
        <location evidence="2">Cell membrane</location>
        <topology evidence="2">Multi-pass membrane protein</topology>
    </subcellularLocation>
</comment>
<keyword evidence="2" id="KW-0813">Transport</keyword>
<gene>
    <name evidence="4" type="ORF">SAMN02745671_00948</name>
</gene>
<reference evidence="4 5" key="1">
    <citation type="submission" date="2016-11" db="EMBL/GenBank/DDBJ databases">
        <authorList>
            <person name="Jaros S."/>
            <person name="Januszkiewicz K."/>
            <person name="Wedrychowicz H."/>
        </authorList>
    </citation>
    <scope>NUCLEOTIDE SEQUENCE [LARGE SCALE GENOMIC DNA]</scope>
    <source>
        <strain evidence="4 5">DSM 3074</strain>
    </source>
</reference>
<accession>A0A1M6C197</accession>
<dbReference type="PIRSF" id="PIRSF016661">
    <property type="entry name" value="BioY"/>
    <property type="match status" value="1"/>
</dbReference>
<keyword evidence="2 3" id="KW-0472">Membrane</keyword>
<feature type="transmembrane region" description="Helical" evidence="3">
    <location>
        <begin position="16"/>
        <end position="34"/>
    </location>
</feature>
<feature type="transmembrane region" description="Helical" evidence="3">
    <location>
        <begin position="154"/>
        <end position="177"/>
    </location>
</feature>
<evidence type="ECO:0000313" key="5">
    <source>
        <dbReference type="Proteomes" id="UP000191240"/>
    </source>
</evidence>
<keyword evidence="3" id="KW-1133">Transmembrane helix</keyword>
<dbReference type="InterPro" id="IPR003784">
    <property type="entry name" value="BioY"/>
</dbReference>
<organism evidence="4 5">
    <name type="scientific">Anaerovibrio lipolyticus DSM 3074</name>
    <dbReference type="NCBI Taxonomy" id="1120997"/>
    <lineage>
        <taxon>Bacteria</taxon>
        <taxon>Bacillati</taxon>
        <taxon>Bacillota</taxon>
        <taxon>Negativicutes</taxon>
        <taxon>Selenomonadales</taxon>
        <taxon>Selenomonadaceae</taxon>
        <taxon>Anaerovibrio</taxon>
    </lineage>
</organism>
<dbReference type="PANTHER" id="PTHR34295">
    <property type="entry name" value="BIOTIN TRANSPORTER BIOY"/>
    <property type="match status" value="1"/>
</dbReference>
<evidence type="ECO:0000256" key="1">
    <source>
        <dbReference type="ARBA" id="ARBA00010692"/>
    </source>
</evidence>
<dbReference type="Proteomes" id="UP000191240">
    <property type="component" value="Unassembled WGS sequence"/>
</dbReference>
<sequence>MSQSVAVQQNVSVKDLAKMAMCLAVISVSAYIAFPLPFTPAMVVASTAAMCFTAFILTPKQTFMTLVAYLILGGVAGLPILPGGTGGLGRLFGPTGGFYFAFVVAYTMVSYFKGNVVSLKRYSLISIIISLPITYIGGLISMMLVLNIGLEAAIVQAVLPFIPGDVVKCILGAFIGVRVNRALGSE</sequence>
<dbReference type="Gene3D" id="1.10.1760.20">
    <property type="match status" value="1"/>
</dbReference>
<feature type="transmembrane region" description="Helical" evidence="3">
    <location>
        <begin position="66"/>
        <end position="85"/>
    </location>
</feature>
<feature type="transmembrane region" description="Helical" evidence="3">
    <location>
        <begin position="124"/>
        <end position="148"/>
    </location>
</feature>